<dbReference type="AlphaFoldDB" id="A0A2T6ZF86"/>
<dbReference type="EMBL" id="NESQ01000320">
    <property type="protein sequence ID" value="PUU74161.1"/>
    <property type="molecule type" value="Genomic_DNA"/>
</dbReference>
<sequence length="607" mass="65071">MQGMQGRRPAIRSPHRAPHHGRSPSSSSNSSTSSQLTATNPNASTSTIKLIPPSTPPVTQPSPVAAGVPGFFEPTLIRSQSTQPQLQTQPPSQAPAAYAMQASQRKRSATAPSPTSPPLTSSAISSAVANAAFSRESPPTPPPHAIPHPPPPPPAPAPQQQPAQHQIPQLLNYTPPPAKKDSKMKIFSKPARIGTPALDKALRPPPSPNKLPAISSPMPRLTPSAAAIAAALGAGGERKPSFSSMHSSSTGALTSASTQDLHSQYASFQGYSSSPPAQQKDHSHSHKPHFLRPRRDKDHTFSSSASNSKAISADGSSLYSFGPSSPNSAVFGSSSKVDLQKTITGIDIGARGKGGKGFTGGSSWDDAFLEGFGAGGSGIGQDNAWTVLRSRVLGLFDGEPLRNTVEDLNKLVVLHIKRCYDRRSSGQLLDDVRDLLDTGMLTLDPTLLTLPDERLIPKLVDIWGFLFGNILPYFEAVFLPLQQEFKGTGTLSAKESTEFFGLLPHFDVRRLVLVSFRDNVILPLHARLRILFSKLQLDFSVSQSDITHNASRMLQCISVLSSVLTEDEAQEAIDELAKTLKHNWLTRGRTGRNRRGFVGTKTMRAVV</sequence>
<feature type="region of interest" description="Disordered" evidence="1">
    <location>
        <begin position="1"/>
        <end position="313"/>
    </location>
</feature>
<feature type="compositionally biased region" description="Basic residues" evidence="1">
    <location>
        <begin position="9"/>
        <end position="22"/>
    </location>
</feature>
<evidence type="ECO:0000313" key="3">
    <source>
        <dbReference type="Proteomes" id="UP000244722"/>
    </source>
</evidence>
<dbReference type="PANTHER" id="PTHR32428:SF2">
    <property type="entry name" value="TARGET OF RAPAMYCIN COMPLEX 2 SUBUNIT BIT61-RELATED"/>
    <property type="match status" value="1"/>
</dbReference>
<evidence type="ECO:0000256" key="1">
    <source>
        <dbReference type="SAM" id="MobiDB-lite"/>
    </source>
</evidence>
<feature type="compositionally biased region" description="Low complexity" evidence="1">
    <location>
        <begin position="79"/>
        <end position="134"/>
    </location>
</feature>
<dbReference type="InterPro" id="IPR013745">
    <property type="entry name" value="Bit61/PRR5"/>
</dbReference>
<feature type="compositionally biased region" description="Pro residues" evidence="1">
    <location>
        <begin position="138"/>
        <end position="159"/>
    </location>
</feature>
<keyword evidence="3" id="KW-1185">Reference proteome</keyword>
<feature type="compositionally biased region" description="Polar residues" evidence="1">
    <location>
        <begin position="259"/>
        <end position="277"/>
    </location>
</feature>
<accession>A0A2T6ZF86</accession>
<dbReference type="STRING" id="42251.A0A2T6ZF86"/>
<feature type="compositionally biased region" description="Low complexity" evidence="1">
    <location>
        <begin position="23"/>
        <end position="34"/>
    </location>
</feature>
<organism evidence="2 3">
    <name type="scientific">Tuber borchii</name>
    <name type="common">White truffle</name>
    <dbReference type="NCBI Taxonomy" id="42251"/>
    <lineage>
        <taxon>Eukaryota</taxon>
        <taxon>Fungi</taxon>
        <taxon>Dikarya</taxon>
        <taxon>Ascomycota</taxon>
        <taxon>Pezizomycotina</taxon>
        <taxon>Pezizomycetes</taxon>
        <taxon>Pezizales</taxon>
        <taxon>Tuberaceae</taxon>
        <taxon>Tuber</taxon>
    </lineage>
</organism>
<dbReference type="OrthoDB" id="2290221at2759"/>
<dbReference type="GO" id="GO:0031932">
    <property type="term" value="C:TORC2 complex"/>
    <property type="evidence" value="ECO:0007669"/>
    <property type="project" value="TreeGrafter"/>
</dbReference>
<feature type="compositionally biased region" description="Basic residues" evidence="1">
    <location>
        <begin position="283"/>
        <end position="292"/>
    </location>
</feature>
<feature type="compositionally biased region" description="Low complexity" evidence="1">
    <location>
        <begin position="160"/>
        <end position="169"/>
    </location>
</feature>
<dbReference type="GO" id="GO:0038203">
    <property type="term" value="P:TORC2 signaling"/>
    <property type="evidence" value="ECO:0007669"/>
    <property type="project" value="TreeGrafter"/>
</dbReference>
<feature type="compositionally biased region" description="Polar residues" evidence="1">
    <location>
        <begin position="35"/>
        <end position="48"/>
    </location>
</feature>
<gene>
    <name evidence="2" type="ORF">B9Z19DRAFT_1093550</name>
</gene>
<feature type="compositionally biased region" description="Low complexity" evidence="1">
    <location>
        <begin position="247"/>
        <end position="258"/>
    </location>
</feature>
<evidence type="ECO:0000313" key="2">
    <source>
        <dbReference type="EMBL" id="PUU74161.1"/>
    </source>
</evidence>
<protein>
    <submittedName>
        <fullName evidence="2">HbrB-like-domain-containing protein</fullName>
    </submittedName>
</protein>
<dbReference type="Pfam" id="PF08539">
    <property type="entry name" value="HbrB"/>
    <property type="match status" value="1"/>
</dbReference>
<dbReference type="Proteomes" id="UP000244722">
    <property type="component" value="Unassembled WGS sequence"/>
</dbReference>
<name>A0A2T6ZF86_TUBBO</name>
<dbReference type="PANTHER" id="PTHR32428">
    <property type="entry name" value="TARGET OF RAPAMYCIN COMPLEX 2 SUBUNIT BIT61-RELATED"/>
    <property type="match status" value="1"/>
</dbReference>
<comment type="caution">
    <text evidence="2">The sequence shown here is derived from an EMBL/GenBank/DDBJ whole genome shotgun (WGS) entry which is preliminary data.</text>
</comment>
<reference evidence="2 3" key="1">
    <citation type="submission" date="2017-04" db="EMBL/GenBank/DDBJ databases">
        <title>Draft genome sequence of Tuber borchii Vittad., a whitish edible truffle.</title>
        <authorList>
            <consortium name="DOE Joint Genome Institute"/>
            <person name="Murat C."/>
            <person name="Kuo A."/>
            <person name="Barry K.W."/>
            <person name="Clum A."/>
            <person name="Dockter R.B."/>
            <person name="Fauchery L."/>
            <person name="Iotti M."/>
            <person name="Kohler A."/>
            <person name="Labutti K."/>
            <person name="Lindquist E.A."/>
            <person name="Lipzen A."/>
            <person name="Ohm R.A."/>
            <person name="Wang M."/>
            <person name="Grigoriev I.V."/>
            <person name="Zambonelli A."/>
            <person name="Martin F.M."/>
        </authorList>
    </citation>
    <scope>NUCLEOTIDE SEQUENCE [LARGE SCALE GENOMIC DNA]</scope>
    <source>
        <strain evidence="2 3">Tbo3840</strain>
    </source>
</reference>
<feature type="compositionally biased region" description="Low complexity" evidence="1">
    <location>
        <begin position="302"/>
        <end position="313"/>
    </location>
</feature>
<proteinExistence type="predicted"/>